<evidence type="ECO:0000256" key="3">
    <source>
        <dbReference type="SAM" id="SignalP"/>
    </source>
</evidence>
<evidence type="ECO:0000256" key="1">
    <source>
        <dbReference type="ARBA" id="ARBA00010062"/>
    </source>
</evidence>
<proteinExistence type="inferred from homology"/>
<comment type="caution">
    <text evidence="5">The sequence shown here is derived from an EMBL/GenBank/DDBJ whole genome shotgun (WGS) entry which is preliminary data.</text>
</comment>
<dbReference type="InterPro" id="IPR006311">
    <property type="entry name" value="TAT_signal"/>
</dbReference>
<evidence type="ECO:0000259" key="4">
    <source>
        <dbReference type="Pfam" id="PF13458"/>
    </source>
</evidence>
<protein>
    <submittedName>
        <fullName evidence="5">ABC transporter substrate-binding protein</fullName>
    </submittedName>
</protein>
<feature type="domain" description="Leucine-binding protein" evidence="4">
    <location>
        <begin position="40"/>
        <end position="380"/>
    </location>
</feature>
<dbReference type="InterPro" id="IPR051010">
    <property type="entry name" value="BCAA_transport"/>
</dbReference>
<dbReference type="Proteomes" id="UP000234328">
    <property type="component" value="Unassembled WGS sequence"/>
</dbReference>
<dbReference type="Pfam" id="PF13458">
    <property type="entry name" value="Peripla_BP_6"/>
    <property type="match status" value="1"/>
</dbReference>
<dbReference type="EMBL" id="PDNV01000002">
    <property type="protein sequence ID" value="PLC55228.1"/>
    <property type="molecule type" value="Genomic_DNA"/>
</dbReference>
<name>A0A2N4UJQ2_9BURK</name>
<accession>A0A2N4UJQ2</accession>
<evidence type="ECO:0000313" key="6">
    <source>
        <dbReference type="Proteomes" id="UP000234328"/>
    </source>
</evidence>
<dbReference type="PANTHER" id="PTHR30483:SF6">
    <property type="entry name" value="PERIPLASMIC BINDING PROTEIN OF ABC TRANSPORTER FOR NATURAL AMINO ACIDS"/>
    <property type="match status" value="1"/>
</dbReference>
<keyword evidence="2 3" id="KW-0732">Signal</keyword>
<keyword evidence="6" id="KW-1185">Reference proteome</keyword>
<dbReference type="SUPFAM" id="SSF53822">
    <property type="entry name" value="Periplasmic binding protein-like I"/>
    <property type="match status" value="1"/>
</dbReference>
<dbReference type="InterPro" id="IPR028082">
    <property type="entry name" value="Peripla_BP_I"/>
</dbReference>
<evidence type="ECO:0000256" key="2">
    <source>
        <dbReference type="ARBA" id="ARBA00022729"/>
    </source>
</evidence>
<dbReference type="Gene3D" id="3.40.50.2300">
    <property type="match status" value="2"/>
</dbReference>
<dbReference type="RefSeq" id="WP_102068552.1">
    <property type="nucleotide sequence ID" value="NZ_PDNV01000002.1"/>
</dbReference>
<sequence>MTTKKSAVSASRRRLLLQGSAAMAAGLVSPALVRAQDSSPIRIGHLTPRTGFLGPMGEYAVLGATLAVEEVNAAGGVMGRKFELLTEDSVNPQTASTKAQRMVERDKVNAIVGEISSASGLAISQVATRAKTVFLQTGCNSDELRGKNCSRYMFHLEACNTMYVRTVGQALLRDGMVKGKKWMAFTADYAFGHDLFKQTKKFMDEHGGVFISNDNLPTDATEFSASLLKIRQQKPDIVISNLAGNQTTNFTKQYNEFNIDIPFAGADMNMTSIWGAGKSGFSGIWPIIWTHQVQAASAKDFVAKFQKRWNKLPENQAVNDYLAIKILAEAMEKTKSVDSEKVIAYLESDVKFDVLRDRPGYFRPWDHQLMYEMYIVTPNTDKDAGKFDFMTTSKPVPDAGDSLETLAPTQQENMCKFA</sequence>
<dbReference type="PANTHER" id="PTHR30483">
    <property type="entry name" value="LEUCINE-SPECIFIC-BINDING PROTEIN"/>
    <property type="match status" value="1"/>
</dbReference>
<dbReference type="InterPro" id="IPR028081">
    <property type="entry name" value="Leu-bd"/>
</dbReference>
<dbReference type="PROSITE" id="PS51318">
    <property type="entry name" value="TAT"/>
    <property type="match status" value="1"/>
</dbReference>
<evidence type="ECO:0000313" key="5">
    <source>
        <dbReference type="EMBL" id="PLC55228.1"/>
    </source>
</evidence>
<gene>
    <name evidence="5" type="ORF">CR155_03185</name>
</gene>
<feature type="chain" id="PRO_5014956765" evidence="3">
    <location>
        <begin position="25"/>
        <end position="418"/>
    </location>
</feature>
<dbReference type="OrthoDB" id="8766630at2"/>
<feature type="signal peptide" evidence="3">
    <location>
        <begin position="1"/>
        <end position="24"/>
    </location>
</feature>
<reference evidence="5 6" key="1">
    <citation type="submission" date="2017-10" db="EMBL/GenBank/DDBJ databases">
        <title>Two draft genome sequences of Pusillimonas sp. strains isolated from a nitrate- and radionuclide-contaminated groundwater in Russia.</title>
        <authorList>
            <person name="Grouzdev D.S."/>
            <person name="Tourova T.P."/>
            <person name="Goeva M.A."/>
            <person name="Babich T.L."/>
            <person name="Sokolova D.S."/>
            <person name="Abdullin R."/>
            <person name="Poltaraus A.B."/>
            <person name="Toshchakov S.V."/>
            <person name="Nazina T.N."/>
        </authorList>
    </citation>
    <scope>NUCLEOTIDE SEQUENCE [LARGE SCALE GENOMIC DNA]</scope>
    <source>
        <strain evidence="5 6">JR1/69-2-13</strain>
    </source>
</reference>
<organism evidence="5 6">
    <name type="scientific">Pollutimonas nitritireducens</name>
    <dbReference type="NCBI Taxonomy" id="2045209"/>
    <lineage>
        <taxon>Bacteria</taxon>
        <taxon>Pseudomonadati</taxon>
        <taxon>Pseudomonadota</taxon>
        <taxon>Betaproteobacteria</taxon>
        <taxon>Burkholderiales</taxon>
        <taxon>Alcaligenaceae</taxon>
        <taxon>Pollutimonas</taxon>
    </lineage>
</organism>
<dbReference type="AlphaFoldDB" id="A0A2N4UJQ2"/>
<comment type="similarity">
    <text evidence="1">Belongs to the leucine-binding protein family.</text>
</comment>